<feature type="compositionally biased region" description="Gly residues" evidence="1">
    <location>
        <begin position="68"/>
        <end position="84"/>
    </location>
</feature>
<proteinExistence type="predicted"/>
<comment type="caution">
    <text evidence="3">The sequence shown here is derived from an EMBL/GenBank/DDBJ whole genome shotgun (WGS) entry which is preliminary data.</text>
</comment>
<evidence type="ECO:0000313" key="3">
    <source>
        <dbReference type="EMBL" id="KAK8760288.1"/>
    </source>
</evidence>
<organism evidence="3 4">
    <name type="scientific">Amblyomma americanum</name>
    <name type="common">Lone star tick</name>
    <dbReference type="NCBI Taxonomy" id="6943"/>
    <lineage>
        <taxon>Eukaryota</taxon>
        <taxon>Metazoa</taxon>
        <taxon>Ecdysozoa</taxon>
        <taxon>Arthropoda</taxon>
        <taxon>Chelicerata</taxon>
        <taxon>Arachnida</taxon>
        <taxon>Acari</taxon>
        <taxon>Parasitiformes</taxon>
        <taxon>Ixodida</taxon>
        <taxon>Ixodoidea</taxon>
        <taxon>Ixodidae</taxon>
        <taxon>Amblyomminae</taxon>
        <taxon>Amblyomma</taxon>
    </lineage>
</organism>
<feature type="signal peptide" evidence="2">
    <location>
        <begin position="1"/>
        <end position="16"/>
    </location>
</feature>
<protein>
    <submittedName>
        <fullName evidence="3">Uncharacterized protein</fullName>
    </submittedName>
</protein>
<feature type="region of interest" description="Disordered" evidence="1">
    <location>
        <begin position="17"/>
        <end position="84"/>
    </location>
</feature>
<evidence type="ECO:0000256" key="1">
    <source>
        <dbReference type="SAM" id="MobiDB-lite"/>
    </source>
</evidence>
<feature type="compositionally biased region" description="Gly residues" evidence="1">
    <location>
        <begin position="26"/>
        <end position="60"/>
    </location>
</feature>
<evidence type="ECO:0000256" key="2">
    <source>
        <dbReference type="SAM" id="SignalP"/>
    </source>
</evidence>
<sequence>MCFLFALVAISECVFPNHPQHPPGRGTPGRGVLGRGVPGRGFPGRGAPGLGGPGRGGPGRGAPWNGAPGLGAPGRGGPGHGPSGYGQPWLTQKYICPLLHKLHLSLSTLQLQNGVLSAFFQATCTSTFHMTNLCDNGAVRKRRRARRILNICKSNEKDIIKRSARE</sequence>
<evidence type="ECO:0000313" key="4">
    <source>
        <dbReference type="Proteomes" id="UP001321473"/>
    </source>
</evidence>
<accession>A0AAQ4DCU8</accession>
<name>A0AAQ4DCU8_AMBAM</name>
<reference evidence="3 4" key="1">
    <citation type="journal article" date="2023" name="Arcadia Sci">
        <title>De novo assembly of a long-read Amblyomma americanum tick genome.</title>
        <authorList>
            <person name="Chou S."/>
            <person name="Poskanzer K.E."/>
            <person name="Rollins M."/>
            <person name="Thuy-Boun P.S."/>
        </authorList>
    </citation>
    <scope>NUCLEOTIDE SEQUENCE [LARGE SCALE GENOMIC DNA]</scope>
    <source>
        <strain evidence="3">F_SG_1</strain>
        <tissue evidence="3">Salivary glands</tissue>
    </source>
</reference>
<keyword evidence="2" id="KW-0732">Signal</keyword>
<dbReference type="EMBL" id="JARKHS020032310">
    <property type="protein sequence ID" value="KAK8760288.1"/>
    <property type="molecule type" value="Genomic_DNA"/>
</dbReference>
<keyword evidence="4" id="KW-1185">Reference proteome</keyword>
<feature type="chain" id="PRO_5042854538" evidence="2">
    <location>
        <begin position="17"/>
        <end position="166"/>
    </location>
</feature>
<gene>
    <name evidence="3" type="ORF">V5799_028444</name>
</gene>
<dbReference type="Proteomes" id="UP001321473">
    <property type="component" value="Unassembled WGS sequence"/>
</dbReference>
<dbReference type="AlphaFoldDB" id="A0AAQ4DCU8"/>